<feature type="compositionally biased region" description="Polar residues" evidence="1">
    <location>
        <begin position="31"/>
        <end position="41"/>
    </location>
</feature>
<evidence type="ECO:0000313" key="2">
    <source>
        <dbReference type="EMBL" id="CAH3036194.1"/>
    </source>
</evidence>
<feature type="compositionally biased region" description="Basic residues" evidence="1">
    <location>
        <begin position="62"/>
        <end position="71"/>
    </location>
</feature>
<sequence length="138" mass="15560">MVRPRFSGTERRNGDYFLENPAITVIIAESTIGNTPCNSTQSRDKADHGDGFQTSTRDSGMGRRKSQPPKVFRRLRDEFLSGGPPDQTICSADHKSDQTIFLRQTNRSNILSDRPPDQTIFPRQSARPDGHLHLTSYQ</sequence>
<dbReference type="Proteomes" id="UP001159405">
    <property type="component" value="Unassembled WGS sequence"/>
</dbReference>
<feature type="region of interest" description="Disordered" evidence="1">
    <location>
        <begin position="31"/>
        <end position="71"/>
    </location>
</feature>
<name>A0ABN8MYM0_9CNID</name>
<comment type="caution">
    <text evidence="2">The sequence shown here is derived from an EMBL/GenBank/DDBJ whole genome shotgun (WGS) entry which is preliminary data.</text>
</comment>
<reference evidence="2 3" key="1">
    <citation type="submission" date="2022-05" db="EMBL/GenBank/DDBJ databases">
        <authorList>
            <consortium name="Genoscope - CEA"/>
            <person name="William W."/>
        </authorList>
    </citation>
    <scope>NUCLEOTIDE SEQUENCE [LARGE SCALE GENOMIC DNA]</scope>
</reference>
<protein>
    <submittedName>
        <fullName evidence="2">Uncharacterized protein</fullName>
    </submittedName>
</protein>
<organism evidence="2 3">
    <name type="scientific">Porites lobata</name>
    <dbReference type="NCBI Taxonomy" id="104759"/>
    <lineage>
        <taxon>Eukaryota</taxon>
        <taxon>Metazoa</taxon>
        <taxon>Cnidaria</taxon>
        <taxon>Anthozoa</taxon>
        <taxon>Hexacorallia</taxon>
        <taxon>Scleractinia</taxon>
        <taxon>Fungiina</taxon>
        <taxon>Poritidae</taxon>
        <taxon>Porites</taxon>
    </lineage>
</organism>
<gene>
    <name evidence="2" type="ORF">PLOB_00030830</name>
</gene>
<dbReference type="EMBL" id="CALNXK010000004">
    <property type="protein sequence ID" value="CAH3036194.1"/>
    <property type="molecule type" value="Genomic_DNA"/>
</dbReference>
<evidence type="ECO:0000256" key="1">
    <source>
        <dbReference type="SAM" id="MobiDB-lite"/>
    </source>
</evidence>
<proteinExistence type="predicted"/>
<feature type="region of interest" description="Disordered" evidence="1">
    <location>
        <begin position="106"/>
        <end position="138"/>
    </location>
</feature>
<keyword evidence="3" id="KW-1185">Reference proteome</keyword>
<evidence type="ECO:0000313" key="3">
    <source>
        <dbReference type="Proteomes" id="UP001159405"/>
    </source>
</evidence>
<accession>A0ABN8MYM0</accession>